<dbReference type="GO" id="GO:0034204">
    <property type="term" value="P:lipid translocation"/>
    <property type="evidence" value="ECO:0007669"/>
    <property type="project" value="TreeGrafter"/>
</dbReference>
<keyword evidence="7 8" id="KW-0472">Membrane</keyword>
<dbReference type="PRINTS" id="PR01806">
    <property type="entry name" value="VIRFACTRMVIN"/>
</dbReference>
<feature type="transmembrane region" description="Helical" evidence="8">
    <location>
        <begin position="150"/>
        <end position="172"/>
    </location>
</feature>
<evidence type="ECO:0000256" key="2">
    <source>
        <dbReference type="ARBA" id="ARBA00022475"/>
    </source>
</evidence>
<keyword evidence="10" id="KW-1185">Reference proteome</keyword>
<dbReference type="GO" id="GO:0015648">
    <property type="term" value="F:lipid-linked peptidoglycan transporter activity"/>
    <property type="evidence" value="ECO:0007669"/>
    <property type="project" value="TreeGrafter"/>
</dbReference>
<feature type="transmembrane region" description="Helical" evidence="8">
    <location>
        <begin position="344"/>
        <end position="361"/>
    </location>
</feature>
<keyword evidence="3 8" id="KW-0812">Transmembrane</keyword>
<keyword evidence="5" id="KW-0573">Peptidoglycan synthesis</keyword>
<feature type="transmembrane region" description="Helical" evidence="8">
    <location>
        <begin position="220"/>
        <end position="237"/>
    </location>
</feature>
<feature type="transmembrane region" description="Helical" evidence="8">
    <location>
        <begin position="86"/>
        <end position="106"/>
    </location>
</feature>
<dbReference type="PANTHER" id="PTHR47019">
    <property type="entry name" value="LIPID II FLIPPASE MURJ"/>
    <property type="match status" value="1"/>
</dbReference>
<evidence type="ECO:0000256" key="7">
    <source>
        <dbReference type="ARBA" id="ARBA00023136"/>
    </source>
</evidence>
<sequence length="511" mass="55987">MKKSTIIVMFIAVIAKVLGFIRDITLTSLFGFGAETAAYQAAVSIPSVILTVVGAALISGIIPMLTRIMHEDKDRGERFASNVLNIMMLFAALVSAFMFILPELAVKMVASGLSDQGVIYAASFVRTFALGTFSVALLQLGTGYLNVKNSFAAPAAAGIPINIVVIIGIFLSSKSGNLQVLAYAQLFGFILQAGLILYAMKKNGFKYTAVIDFKDQDLRIMMALALPLFLSSFLGQLNDVIMKNLSTFFYPDGDKGYVYMTSATKLVGFVQGIFLVSILQVTFPTIAKNVVDGNNKMLNKSINEAILMISLFVFPAVVGFITLANEIVSFVYLRNATTPADIKAIVPVFVCYSLVLFSQAMRDLMIRIHFAYQDMKNPVKSHILFSIVFIGLMFLFGNLLMPFGHGLSGLSLAYVVAATVTCIPLYKTMKKHVGKLYLKYIRSDFLKILLSSILMGVVILLLRPLMGAFLPAKISLIVIIVIALIFYIVILVVFKTRFAMSLLATILRLEQ</sequence>
<dbReference type="Pfam" id="PF03023">
    <property type="entry name" value="MurJ"/>
    <property type="match status" value="1"/>
</dbReference>
<dbReference type="EMBL" id="CP060715">
    <property type="protein sequence ID" value="QNN60588.1"/>
    <property type="molecule type" value="Genomic_DNA"/>
</dbReference>
<feature type="transmembrane region" description="Helical" evidence="8">
    <location>
        <begin position="257"/>
        <end position="279"/>
    </location>
</feature>
<feature type="transmembrane region" description="Helical" evidence="8">
    <location>
        <begin position="445"/>
        <end position="462"/>
    </location>
</feature>
<evidence type="ECO:0000256" key="3">
    <source>
        <dbReference type="ARBA" id="ARBA00022692"/>
    </source>
</evidence>
<dbReference type="NCBIfam" id="TIGR01695">
    <property type="entry name" value="murJ_mviN"/>
    <property type="match status" value="1"/>
</dbReference>
<dbReference type="InterPro" id="IPR004268">
    <property type="entry name" value="MurJ"/>
</dbReference>
<feature type="transmembrane region" description="Helical" evidence="8">
    <location>
        <begin position="43"/>
        <end position="65"/>
    </location>
</feature>
<keyword evidence="6 8" id="KW-1133">Transmembrane helix</keyword>
<evidence type="ECO:0000313" key="9">
    <source>
        <dbReference type="EMBL" id="QNN60588.1"/>
    </source>
</evidence>
<comment type="subcellular location">
    <subcellularLocation>
        <location evidence="1">Cell membrane</location>
        <topology evidence="1">Multi-pass membrane protein</topology>
    </subcellularLocation>
</comment>
<keyword evidence="2" id="KW-1003">Cell membrane</keyword>
<dbReference type="AlphaFoldDB" id="A0A7G9RYB3"/>
<dbReference type="PANTHER" id="PTHR47019:SF1">
    <property type="entry name" value="LIPID II FLIPPASE MURJ"/>
    <property type="match status" value="1"/>
</dbReference>
<dbReference type="GO" id="GO:0008360">
    <property type="term" value="P:regulation of cell shape"/>
    <property type="evidence" value="ECO:0007669"/>
    <property type="project" value="UniProtKB-KW"/>
</dbReference>
<feature type="transmembrane region" description="Helical" evidence="8">
    <location>
        <begin position="382"/>
        <end position="401"/>
    </location>
</feature>
<dbReference type="KEGG" id="eio:H9L01_09490"/>
<dbReference type="GO" id="GO:0005886">
    <property type="term" value="C:plasma membrane"/>
    <property type="evidence" value="ECO:0007669"/>
    <property type="project" value="UniProtKB-SubCell"/>
</dbReference>
<reference evidence="9 10" key="1">
    <citation type="submission" date="2020-08" db="EMBL/GenBank/DDBJ databases">
        <title>Genome sequence of Erysipelothrix inopinata DSM 15511T.</title>
        <authorList>
            <person name="Hyun D.-W."/>
            <person name="Bae J.-W."/>
        </authorList>
    </citation>
    <scope>NUCLEOTIDE SEQUENCE [LARGE SCALE GENOMIC DNA]</scope>
    <source>
        <strain evidence="9 10">DSM 15511</strain>
    </source>
</reference>
<organism evidence="9 10">
    <name type="scientific">Erysipelothrix inopinata</name>
    <dbReference type="NCBI Taxonomy" id="225084"/>
    <lineage>
        <taxon>Bacteria</taxon>
        <taxon>Bacillati</taxon>
        <taxon>Bacillota</taxon>
        <taxon>Erysipelotrichia</taxon>
        <taxon>Erysipelotrichales</taxon>
        <taxon>Erysipelotrichaceae</taxon>
        <taxon>Erysipelothrix</taxon>
    </lineage>
</organism>
<proteinExistence type="predicted"/>
<protein>
    <submittedName>
        <fullName evidence="9">Murein biosynthesis integral membrane protein MurJ</fullName>
    </submittedName>
</protein>
<feature type="transmembrane region" description="Helical" evidence="8">
    <location>
        <begin position="474"/>
        <end position="494"/>
    </location>
</feature>
<dbReference type="RefSeq" id="WP_187533714.1">
    <property type="nucleotide sequence ID" value="NZ_CBCSHU010000016.1"/>
</dbReference>
<feature type="transmembrane region" description="Helical" evidence="8">
    <location>
        <begin position="178"/>
        <end position="199"/>
    </location>
</feature>
<evidence type="ECO:0000313" key="10">
    <source>
        <dbReference type="Proteomes" id="UP000515928"/>
    </source>
</evidence>
<dbReference type="GO" id="GO:0009252">
    <property type="term" value="P:peptidoglycan biosynthetic process"/>
    <property type="evidence" value="ECO:0007669"/>
    <property type="project" value="UniProtKB-KW"/>
</dbReference>
<evidence type="ECO:0000256" key="1">
    <source>
        <dbReference type="ARBA" id="ARBA00004651"/>
    </source>
</evidence>
<accession>A0A7G9RYB3</accession>
<evidence type="ECO:0000256" key="8">
    <source>
        <dbReference type="SAM" id="Phobius"/>
    </source>
</evidence>
<keyword evidence="4" id="KW-0133">Cell shape</keyword>
<feature type="transmembrane region" description="Helical" evidence="8">
    <location>
        <begin position="305"/>
        <end position="324"/>
    </location>
</feature>
<evidence type="ECO:0000256" key="5">
    <source>
        <dbReference type="ARBA" id="ARBA00022984"/>
    </source>
</evidence>
<evidence type="ECO:0000256" key="6">
    <source>
        <dbReference type="ARBA" id="ARBA00022989"/>
    </source>
</evidence>
<dbReference type="InterPro" id="IPR051050">
    <property type="entry name" value="Lipid_II_flippase_MurJ/MviN"/>
</dbReference>
<dbReference type="Proteomes" id="UP000515928">
    <property type="component" value="Chromosome"/>
</dbReference>
<evidence type="ECO:0000256" key="4">
    <source>
        <dbReference type="ARBA" id="ARBA00022960"/>
    </source>
</evidence>
<name>A0A7G9RYB3_9FIRM</name>
<feature type="transmembrane region" description="Helical" evidence="8">
    <location>
        <begin position="118"/>
        <end position="138"/>
    </location>
</feature>
<gene>
    <name evidence="9" type="primary">murJ</name>
    <name evidence="9" type="ORF">H9L01_09490</name>
</gene>
<feature type="transmembrane region" description="Helical" evidence="8">
    <location>
        <begin position="407"/>
        <end position="425"/>
    </location>
</feature>